<proteinExistence type="predicted"/>
<dbReference type="WBParaSite" id="L893_g24323.t1">
    <property type="protein sequence ID" value="L893_g24323.t1"/>
    <property type="gene ID" value="L893_g24323"/>
</dbReference>
<evidence type="ECO:0000313" key="2">
    <source>
        <dbReference type="Proteomes" id="UP000095287"/>
    </source>
</evidence>
<sequence length="140" mass="15325">MVLFALALLSVFAPFCAPLDCVQETRLGSELALLMNEQISPTIQNLTQRHETCKVGNDFCVTLTFGEQLMKGCSSDIGIHLLASQCWEKRVQEESITSMLLNGTDAVLSCCDSDLCNSSSPTCASWLLFAFVTLFSIKAF</sequence>
<keyword evidence="1" id="KW-0732">Signal</keyword>
<dbReference type="Proteomes" id="UP000095287">
    <property type="component" value="Unplaced"/>
</dbReference>
<reference evidence="3" key="1">
    <citation type="submission" date="2016-11" db="UniProtKB">
        <authorList>
            <consortium name="WormBaseParasite"/>
        </authorList>
    </citation>
    <scope>IDENTIFICATION</scope>
</reference>
<evidence type="ECO:0000313" key="3">
    <source>
        <dbReference type="WBParaSite" id="L893_g24323.t1"/>
    </source>
</evidence>
<accession>A0A1I7Z9P9</accession>
<dbReference type="InterPro" id="IPR045860">
    <property type="entry name" value="Snake_toxin-like_sf"/>
</dbReference>
<dbReference type="Gene3D" id="2.10.60.10">
    <property type="entry name" value="CD59"/>
    <property type="match status" value="1"/>
</dbReference>
<dbReference type="AlphaFoldDB" id="A0A1I7Z9P9"/>
<protein>
    <submittedName>
        <fullName evidence="3">UPAR/Ly6 domain-containing protein</fullName>
    </submittedName>
</protein>
<name>A0A1I7Z9P9_9BILA</name>
<feature type="signal peptide" evidence="1">
    <location>
        <begin position="1"/>
        <end position="18"/>
    </location>
</feature>
<organism evidence="2 3">
    <name type="scientific">Steinernema glaseri</name>
    <dbReference type="NCBI Taxonomy" id="37863"/>
    <lineage>
        <taxon>Eukaryota</taxon>
        <taxon>Metazoa</taxon>
        <taxon>Ecdysozoa</taxon>
        <taxon>Nematoda</taxon>
        <taxon>Chromadorea</taxon>
        <taxon>Rhabditida</taxon>
        <taxon>Tylenchina</taxon>
        <taxon>Panagrolaimomorpha</taxon>
        <taxon>Strongyloidoidea</taxon>
        <taxon>Steinernematidae</taxon>
        <taxon>Steinernema</taxon>
    </lineage>
</organism>
<evidence type="ECO:0000256" key="1">
    <source>
        <dbReference type="SAM" id="SignalP"/>
    </source>
</evidence>
<keyword evidence="2" id="KW-1185">Reference proteome</keyword>
<feature type="chain" id="PRO_5009313163" evidence="1">
    <location>
        <begin position="19"/>
        <end position="140"/>
    </location>
</feature>
<dbReference type="SUPFAM" id="SSF57302">
    <property type="entry name" value="Snake toxin-like"/>
    <property type="match status" value="1"/>
</dbReference>